<dbReference type="Gene3D" id="3.40.50.360">
    <property type="match status" value="1"/>
</dbReference>
<evidence type="ECO:0000313" key="2">
    <source>
        <dbReference type="EMBL" id="GAA0471504.1"/>
    </source>
</evidence>
<evidence type="ECO:0000259" key="1">
    <source>
        <dbReference type="PROSITE" id="PS50902"/>
    </source>
</evidence>
<dbReference type="Proteomes" id="UP001500909">
    <property type="component" value="Unassembled WGS sequence"/>
</dbReference>
<proteinExistence type="predicted"/>
<reference evidence="3" key="1">
    <citation type="journal article" date="2019" name="Int. J. Syst. Evol. Microbiol.">
        <title>The Global Catalogue of Microorganisms (GCM) 10K type strain sequencing project: providing services to taxonomists for standard genome sequencing and annotation.</title>
        <authorList>
            <consortium name="The Broad Institute Genomics Platform"/>
            <consortium name="The Broad Institute Genome Sequencing Center for Infectious Disease"/>
            <person name="Wu L."/>
            <person name="Ma J."/>
        </authorList>
    </citation>
    <scope>NUCLEOTIDE SEQUENCE [LARGE SCALE GENOMIC DNA]</scope>
    <source>
        <strain evidence="3">JCM 4805</strain>
    </source>
</reference>
<accession>A0ABP3K5Q9</accession>
<comment type="caution">
    <text evidence="2">The sequence shown here is derived from an EMBL/GenBank/DDBJ whole genome shotgun (WGS) entry which is preliminary data.</text>
</comment>
<protein>
    <recommendedName>
        <fullName evidence="1">Flavodoxin-like domain-containing protein</fullName>
    </recommendedName>
</protein>
<dbReference type="SUPFAM" id="SSF52218">
    <property type="entry name" value="Flavoproteins"/>
    <property type="match status" value="1"/>
</dbReference>
<organism evidence="2 3">
    <name type="scientific">Streptomyces olivaceiscleroticus</name>
    <dbReference type="NCBI Taxonomy" id="68245"/>
    <lineage>
        <taxon>Bacteria</taxon>
        <taxon>Bacillati</taxon>
        <taxon>Actinomycetota</taxon>
        <taxon>Actinomycetes</taxon>
        <taxon>Kitasatosporales</taxon>
        <taxon>Streptomycetaceae</taxon>
        <taxon>Streptomyces</taxon>
    </lineage>
</organism>
<gene>
    <name evidence="2" type="ORF">GCM10010361_39530</name>
</gene>
<dbReference type="Pfam" id="PF12724">
    <property type="entry name" value="Flavodoxin_5"/>
    <property type="match status" value="1"/>
</dbReference>
<dbReference type="EMBL" id="BAAABY010000029">
    <property type="protein sequence ID" value="GAA0471504.1"/>
    <property type="molecule type" value="Genomic_DNA"/>
</dbReference>
<evidence type="ECO:0000313" key="3">
    <source>
        <dbReference type="Proteomes" id="UP001500909"/>
    </source>
</evidence>
<dbReference type="InterPro" id="IPR008254">
    <property type="entry name" value="Flavodoxin/NO_synth"/>
</dbReference>
<feature type="domain" description="Flavodoxin-like" evidence="1">
    <location>
        <begin position="8"/>
        <end position="165"/>
    </location>
</feature>
<dbReference type="InterPro" id="IPR029039">
    <property type="entry name" value="Flavoprotein-like_sf"/>
</dbReference>
<keyword evidence="3" id="KW-1185">Reference proteome</keyword>
<sequence length="171" mass="18357">MAMAPYRVLIAYASTSESTQGIAEEIAAALREDGFDTELRPAAEIVSVGPYDAVVLGGELRGNRWHRDARRFARRHAAQLRSRAVWFFSNGSGTADASAGDGADAPPVPGARRAIDRAGARGHLTIGGRPGRLPRGPFTRSTAPGGFSADHREVSRVRDWAHHIANEVSNF</sequence>
<dbReference type="RefSeq" id="WP_346096333.1">
    <property type="nucleotide sequence ID" value="NZ_BAAABY010000029.1"/>
</dbReference>
<dbReference type="InterPro" id="IPR026816">
    <property type="entry name" value="Flavodoxin_dom"/>
</dbReference>
<name>A0ABP3K5Q9_9ACTN</name>
<dbReference type="PROSITE" id="PS50902">
    <property type="entry name" value="FLAVODOXIN_LIKE"/>
    <property type="match status" value="1"/>
</dbReference>